<dbReference type="PROSITE" id="PS50893">
    <property type="entry name" value="ABC_TRANSPORTER_2"/>
    <property type="match status" value="1"/>
</dbReference>
<accession>A0A419V5T7</accession>
<evidence type="ECO:0000256" key="1">
    <source>
        <dbReference type="ARBA" id="ARBA00004651"/>
    </source>
</evidence>
<dbReference type="GO" id="GO:0015421">
    <property type="term" value="F:ABC-type oligopeptide transporter activity"/>
    <property type="evidence" value="ECO:0007669"/>
    <property type="project" value="TreeGrafter"/>
</dbReference>
<dbReference type="InterPro" id="IPR003593">
    <property type="entry name" value="AAA+_ATPase"/>
</dbReference>
<evidence type="ECO:0000259" key="9">
    <source>
        <dbReference type="PROSITE" id="PS50893"/>
    </source>
</evidence>
<keyword evidence="7 8" id="KW-0472">Membrane</keyword>
<dbReference type="InterPro" id="IPR039421">
    <property type="entry name" value="Type_1_exporter"/>
</dbReference>
<proteinExistence type="predicted"/>
<evidence type="ECO:0000256" key="8">
    <source>
        <dbReference type="SAM" id="Phobius"/>
    </source>
</evidence>
<dbReference type="FunFam" id="3.40.50.300:FF:000287">
    <property type="entry name" value="Multidrug ABC transporter ATP-binding protein"/>
    <property type="match status" value="1"/>
</dbReference>
<dbReference type="GO" id="GO:0016887">
    <property type="term" value="F:ATP hydrolysis activity"/>
    <property type="evidence" value="ECO:0007669"/>
    <property type="project" value="InterPro"/>
</dbReference>
<dbReference type="Pfam" id="PF00664">
    <property type="entry name" value="ABC_membrane"/>
    <property type="match status" value="1"/>
</dbReference>
<sequence length="603" mass="68280">MEHQDRVLSSKEQWSIFKRLLKAAVPYKKQLAAAALFLLVGTSADLVGPILVKVFIDDYLTQNSFPAGPLVLLGVSYGVLHLLAVVLGYYQIFWFQRIALQIIRTLRIDVFKKVEQSRLRFFDRTAAGGLISRLTNDTESVKEMYVEVLAVIIHNGVFLIGVFIAMAILDAQLALLCLSLFPIILVLIYYYRKKSAVFFGAMSGRLSMLNAKINESIQGMSIIQVFRQEKRMRHEFEDINEKHRRSSVQTMKLDGLLLRPAIDLISVATLVLVLTYFGLASFGGSVQLGVLYAFINYIDRLFEPVNQIMQQLSKQQQAIVSAGRVYQILDRKEDMEPAVDHSYAGTMIKEGNVRFDNVSFGYDPDNPVLKNISFQVNKGETLAIVGHTGSGKSSIVQVLLRFYDAQQGRITVDGTDIHQYENKEIRRNIGLVLQDPFLFTGTVKDNIIFHDPDVNEQDMKRAAEKVEASPFIEKLPFKYEEPVGERGSSFSNGEKQLITFARTIAKDPRILVLDEATASIDSETEQDIQTALERMKKGRTTIMIAHRLSTIKDADHIIVLHQGEIREEGNHESLLRQQGLYRTMYELQQGRLEQEKAYNTEIG</sequence>
<feature type="transmembrane region" description="Helical" evidence="8">
    <location>
        <begin position="261"/>
        <end position="279"/>
    </location>
</feature>
<comment type="subcellular location">
    <subcellularLocation>
        <location evidence="1">Cell membrane</location>
        <topology evidence="1">Multi-pass membrane protein</topology>
    </subcellularLocation>
</comment>
<dbReference type="RefSeq" id="WP_120192167.1">
    <property type="nucleotide sequence ID" value="NZ_RAPK01000007.1"/>
</dbReference>
<evidence type="ECO:0000256" key="4">
    <source>
        <dbReference type="ARBA" id="ARBA00022741"/>
    </source>
</evidence>
<dbReference type="SUPFAM" id="SSF90123">
    <property type="entry name" value="ABC transporter transmembrane region"/>
    <property type="match status" value="1"/>
</dbReference>
<reference evidence="11 12" key="1">
    <citation type="submission" date="2018-09" db="EMBL/GenBank/DDBJ databases">
        <title>Genomic Encyclopedia of Archaeal and Bacterial Type Strains, Phase II (KMG-II): from individual species to whole genera.</title>
        <authorList>
            <person name="Goeker M."/>
        </authorList>
    </citation>
    <scope>NUCLEOTIDE SEQUENCE [LARGE SCALE GENOMIC DNA]</scope>
    <source>
        <strain evidence="11 12">DSM 17008</strain>
    </source>
</reference>
<evidence type="ECO:0000256" key="7">
    <source>
        <dbReference type="ARBA" id="ARBA00023136"/>
    </source>
</evidence>
<dbReference type="PANTHER" id="PTHR43394">
    <property type="entry name" value="ATP-DEPENDENT PERMEASE MDL1, MITOCHONDRIAL"/>
    <property type="match status" value="1"/>
</dbReference>
<evidence type="ECO:0000256" key="6">
    <source>
        <dbReference type="ARBA" id="ARBA00022989"/>
    </source>
</evidence>
<dbReference type="EMBL" id="RAPK01000007">
    <property type="protein sequence ID" value="RKD75276.1"/>
    <property type="molecule type" value="Genomic_DNA"/>
</dbReference>
<dbReference type="InterPro" id="IPR027417">
    <property type="entry name" value="P-loop_NTPase"/>
</dbReference>
<keyword evidence="5 11" id="KW-0067">ATP-binding</keyword>
<feature type="transmembrane region" description="Helical" evidence="8">
    <location>
        <begin position="31"/>
        <end position="56"/>
    </location>
</feature>
<dbReference type="InterPro" id="IPR036640">
    <property type="entry name" value="ABC1_TM_sf"/>
</dbReference>
<evidence type="ECO:0000256" key="3">
    <source>
        <dbReference type="ARBA" id="ARBA00022692"/>
    </source>
</evidence>
<keyword evidence="6 8" id="KW-1133">Transmembrane helix</keyword>
<dbReference type="Pfam" id="PF00005">
    <property type="entry name" value="ABC_tran"/>
    <property type="match status" value="1"/>
</dbReference>
<dbReference type="Gene3D" id="3.40.50.300">
    <property type="entry name" value="P-loop containing nucleotide triphosphate hydrolases"/>
    <property type="match status" value="1"/>
</dbReference>
<feature type="transmembrane region" description="Helical" evidence="8">
    <location>
        <begin position="68"/>
        <end position="90"/>
    </location>
</feature>
<feature type="transmembrane region" description="Helical" evidence="8">
    <location>
        <begin position="173"/>
        <end position="191"/>
    </location>
</feature>
<dbReference type="Proteomes" id="UP000285120">
    <property type="component" value="Unassembled WGS sequence"/>
</dbReference>
<protein>
    <submittedName>
        <fullName evidence="11">ATP-binding cassette subfamily B protein</fullName>
    </submittedName>
</protein>
<keyword evidence="3 8" id="KW-0812">Transmembrane</keyword>
<name>A0A419V5T7_9BACL</name>
<dbReference type="SUPFAM" id="SSF52540">
    <property type="entry name" value="P-loop containing nucleoside triphosphate hydrolases"/>
    <property type="match status" value="1"/>
</dbReference>
<dbReference type="Gene3D" id="1.20.1560.10">
    <property type="entry name" value="ABC transporter type 1, transmembrane domain"/>
    <property type="match status" value="1"/>
</dbReference>
<feature type="domain" description="ABC transporter" evidence="9">
    <location>
        <begin position="353"/>
        <end position="587"/>
    </location>
</feature>
<evidence type="ECO:0000313" key="11">
    <source>
        <dbReference type="EMBL" id="RKD75276.1"/>
    </source>
</evidence>
<evidence type="ECO:0000256" key="5">
    <source>
        <dbReference type="ARBA" id="ARBA00022840"/>
    </source>
</evidence>
<dbReference type="InterPro" id="IPR003439">
    <property type="entry name" value="ABC_transporter-like_ATP-bd"/>
</dbReference>
<dbReference type="GO" id="GO:0005524">
    <property type="term" value="F:ATP binding"/>
    <property type="evidence" value="ECO:0007669"/>
    <property type="project" value="UniProtKB-KW"/>
</dbReference>
<dbReference type="CDD" id="cd18544">
    <property type="entry name" value="ABC_6TM_TmrA_like"/>
    <property type="match status" value="1"/>
</dbReference>
<keyword evidence="2" id="KW-0813">Transport</keyword>
<dbReference type="PROSITE" id="PS50929">
    <property type="entry name" value="ABC_TM1F"/>
    <property type="match status" value="1"/>
</dbReference>
<dbReference type="AlphaFoldDB" id="A0A419V5T7"/>
<dbReference type="OrthoDB" id="1240423at2"/>
<dbReference type="CDD" id="cd03254">
    <property type="entry name" value="ABCC_Glucan_exporter_like"/>
    <property type="match status" value="1"/>
</dbReference>
<evidence type="ECO:0000259" key="10">
    <source>
        <dbReference type="PROSITE" id="PS50929"/>
    </source>
</evidence>
<keyword evidence="4" id="KW-0547">Nucleotide-binding</keyword>
<comment type="caution">
    <text evidence="11">The sequence shown here is derived from an EMBL/GenBank/DDBJ whole genome shotgun (WGS) entry which is preliminary data.</text>
</comment>
<organism evidence="11 12">
    <name type="scientific">Sinobaca qinghaiensis</name>
    <dbReference type="NCBI Taxonomy" id="342944"/>
    <lineage>
        <taxon>Bacteria</taxon>
        <taxon>Bacillati</taxon>
        <taxon>Bacillota</taxon>
        <taxon>Bacilli</taxon>
        <taxon>Bacillales</taxon>
        <taxon>Sporolactobacillaceae</taxon>
        <taxon>Sinobaca</taxon>
    </lineage>
</organism>
<evidence type="ECO:0000256" key="2">
    <source>
        <dbReference type="ARBA" id="ARBA00022448"/>
    </source>
</evidence>
<feature type="transmembrane region" description="Helical" evidence="8">
    <location>
        <begin position="148"/>
        <end position="167"/>
    </location>
</feature>
<keyword evidence="12" id="KW-1185">Reference proteome</keyword>
<gene>
    <name evidence="11" type="ORF">ATL39_0975</name>
</gene>
<dbReference type="GO" id="GO:0005886">
    <property type="term" value="C:plasma membrane"/>
    <property type="evidence" value="ECO:0007669"/>
    <property type="project" value="UniProtKB-SubCell"/>
</dbReference>
<dbReference type="SMART" id="SM00382">
    <property type="entry name" value="AAA"/>
    <property type="match status" value="1"/>
</dbReference>
<dbReference type="InterPro" id="IPR011527">
    <property type="entry name" value="ABC1_TM_dom"/>
</dbReference>
<feature type="domain" description="ABC transmembrane type-1" evidence="10">
    <location>
        <begin position="32"/>
        <end position="317"/>
    </location>
</feature>
<dbReference type="PANTHER" id="PTHR43394:SF1">
    <property type="entry name" value="ATP-BINDING CASSETTE SUB-FAMILY B MEMBER 10, MITOCHONDRIAL"/>
    <property type="match status" value="1"/>
</dbReference>
<evidence type="ECO:0000313" key="12">
    <source>
        <dbReference type="Proteomes" id="UP000285120"/>
    </source>
</evidence>